<dbReference type="STRING" id="983965.A0A2T4BSJ0"/>
<evidence type="ECO:0000313" key="3">
    <source>
        <dbReference type="Proteomes" id="UP000240760"/>
    </source>
</evidence>
<proteinExistence type="predicted"/>
<dbReference type="OrthoDB" id="5953249at2759"/>
<sequence length="294" mass="33326">MACSHERTVPSCEENLVLGHLLGYRYKQVRESGGRILPKNLHHLEKLEGFLMRDLLFVSVDIATGRDFGNSFSADSNCVGISILDTRSLTKPIDRDREAEAAIQSHQYITQDSGLFTWAAKPPGSCHAADRIAWLTRDRKYVLVGSELQRDCKILKQLSPTSWRIAERACFRLDILQAAQYPLQLRHRPSLQCFLEAFGIKCKRLSLPGDYAHFTLKAMLLLAVRDWKMGGDPFTDTDRRLERNLLRVATHKLPSARSASPQVPWELPPADAIDTKDERDDGEESWVLMPLVES</sequence>
<reference evidence="2 3" key="1">
    <citation type="submission" date="2016-07" db="EMBL/GenBank/DDBJ databases">
        <title>Multiple horizontal gene transfer events from other fungi enriched the ability of initially mycotrophic Trichoderma (Ascomycota) to feed on dead plant biomass.</title>
        <authorList>
            <consortium name="DOE Joint Genome Institute"/>
            <person name="Aerts A."/>
            <person name="Atanasova L."/>
            <person name="Chenthamara K."/>
            <person name="Zhang J."/>
            <person name="Grujic M."/>
            <person name="Henrissat B."/>
            <person name="Kuo A."/>
            <person name="Salamov A."/>
            <person name="Lipzen A."/>
            <person name="Labutti K."/>
            <person name="Barry K."/>
            <person name="Miao Y."/>
            <person name="Rahimi M.J."/>
            <person name="Shen Q."/>
            <person name="Grigoriev I.V."/>
            <person name="Kubicek C.P."/>
            <person name="Druzhinina I.S."/>
        </authorList>
    </citation>
    <scope>NUCLEOTIDE SEQUENCE [LARGE SCALE GENOMIC DNA]</scope>
    <source>
        <strain evidence="2 3">ATCC 18648</strain>
    </source>
</reference>
<accession>A0A2T4BSJ0</accession>
<evidence type="ECO:0000256" key="1">
    <source>
        <dbReference type="SAM" id="MobiDB-lite"/>
    </source>
</evidence>
<organism evidence="2 3">
    <name type="scientific">Trichoderma longibrachiatum ATCC 18648</name>
    <dbReference type="NCBI Taxonomy" id="983965"/>
    <lineage>
        <taxon>Eukaryota</taxon>
        <taxon>Fungi</taxon>
        <taxon>Dikarya</taxon>
        <taxon>Ascomycota</taxon>
        <taxon>Pezizomycotina</taxon>
        <taxon>Sordariomycetes</taxon>
        <taxon>Hypocreomycetidae</taxon>
        <taxon>Hypocreales</taxon>
        <taxon>Hypocreaceae</taxon>
        <taxon>Trichoderma</taxon>
    </lineage>
</organism>
<keyword evidence="3" id="KW-1185">Reference proteome</keyword>
<protein>
    <submittedName>
        <fullName evidence="2">Uncharacterized protein</fullName>
    </submittedName>
</protein>
<feature type="region of interest" description="Disordered" evidence="1">
    <location>
        <begin position="255"/>
        <end position="284"/>
    </location>
</feature>
<evidence type="ECO:0000313" key="2">
    <source>
        <dbReference type="EMBL" id="PTB72226.1"/>
    </source>
</evidence>
<gene>
    <name evidence="2" type="ORF">M440DRAFT_1448700</name>
</gene>
<dbReference type="EMBL" id="KZ679142">
    <property type="protein sequence ID" value="PTB72226.1"/>
    <property type="molecule type" value="Genomic_DNA"/>
</dbReference>
<name>A0A2T4BSJ0_TRILO</name>
<dbReference type="Proteomes" id="UP000240760">
    <property type="component" value="Unassembled WGS sequence"/>
</dbReference>
<dbReference type="AlphaFoldDB" id="A0A2T4BSJ0"/>